<evidence type="ECO:0000256" key="4">
    <source>
        <dbReference type="ARBA" id="ARBA00022723"/>
    </source>
</evidence>
<comment type="cofactor">
    <cofactor evidence="1">
        <name>Mg(2+)</name>
        <dbReference type="ChEBI" id="CHEBI:18420"/>
    </cofactor>
</comment>
<evidence type="ECO:0000259" key="11">
    <source>
        <dbReference type="Pfam" id="PF02880"/>
    </source>
</evidence>
<dbReference type="RefSeq" id="WP_115869260.1">
    <property type="nucleotide sequence ID" value="NZ_QREG01000017.1"/>
</dbReference>
<dbReference type="PROSITE" id="PS00710">
    <property type="entry name" value="PGM_PMM"/>
    <property type="match status" value="1"/>
</dbReference>
<feature type="coiled-coil region" evidence="8">
    <location>
        <begin position="544"/>
        <end position="571"/>
    </location>
</feature>
<evidence type="ECO:0000256" key="8">
    <source>
        <dbReference type="SAM" id="Coils"/>
    </source>
</evidence>
<evidence type="ECO:0000256" key="5">
    <source>
        <dbReference type="ARBA" id="ARBA00022842"/>
    </source>
</evidence>
<dbReference type="AlphaFoldDB" id="A0A3D9L0E0"/>
<keyword evidence="5 7" id="KW-0460">Magnesium</keyword>
<feature type="domain" description="Alpha-D-phosphohexomutase alpha/beta/alpha" evidence="11">
    <location>
        <begin position="327"/>
        <end position="444"/>
    </location>
</feature>
<dbReference type="Pfam" id="PF02879">
    <property type="entry name" value="PGM_PMM_II"/>
    <property type="match status" value="1"/>
</dbReference>
<dbReference type="Gene3D" id="3.30.310.50">
    <property type="entry name" value="Alpha-D-phosphohexomutase, C-terminal domain"/>
    <property type="match status" value="1"/>
</dbReference>
<dbReference type="CDD" id="cd05799">
    <property type="entry name" value="PGM2"/>
    <property type="match status" value="1"/>
</dbReference>
<reference evidence="12 13" key="1">
    <citation type="submission" date="2018-07" db="EMBL/GenBank/DDBJ databases">
        <title>Genomic Encyclopedia of Type Strains, Phase IV (KMG-IV): sequencing the most valuable type-strain genomes for metagenomic binning, comparative biology and taxonomic classification.</title>
        <authorList>
            <person name="Goeker M."/>
        </authorList>
    </citation>
    <scope>NUCLEOTIDE SEQUENCE [LARGE SCALE GENOMIC DNA]</scope>
    <source>
        <strain evidence="12 13">DSM 4134</strain>
    </source>
</reference>
<dbReference type="InterPro" id="IPR016066">
    <property type="entry name" value="A-D-PHexomutase_CS"/>
</dbReference>
<dbReference type="GO" id="GO:0008973">
    <property type="term" value="F:phosphopentomutase activity"/>
    <property type="evidence" value="ECO:0007669"/>
    <property type="project" value="TreeGrafter"/>
</dbReference>
<protein>
    <submittedName>
        <fullName evidence="12">Phosphoglucomutase</fullName>
    </submittedName>
</protein>
<dbReference type="Pfam" id="PF02880">
    <property type="entry name" value="PGM_PMM_III"/>
    <property type="match status" value="1"/>
</dbReference>
<comment type="caution">
    <text evidence="12">The sequence shown here is derived from an EMBL/GenBank/DDBJ whole genome shotgun (WGS) entry which is preliminary data.</text>
</comment>
<dbReference type="InterPro" id="IPR005846">
    <property type="entry name" value="A-D-PHexomutase_a/b/a-III"/>
</dbReference>
<evidence type="ECO:0000256" key="7">
    <source>
        <dbReference type="RuleBase" id="RU004326"/>
    </source>
</evidence>
<dbReference type="InterPro" id="IPR016055">
    <property type="entry name" value="A-D-PHexomutase_a/b/a-I/II/III"/>
</dbReference>
<keyword evidence="6" id="KW-0413">Isomerase</keyword>
<sequence>MEIVAKAQKWLDSQKVDQETKSAIEKMINDTDQTELTECFYKDLEFGTGGLRGIMGIGSNRMNKYTVGMATQGLANYLNQTFAGEEISVAIAHDSRNNSRFFAETTAAIFSANNIKVYLFEDLRPTPELSYAIRKLGCKSGVVLTASHNPKEYNGYKAYWNDGAQLVPPHDKNVITEVGNITSIDEVKFDANQSLISSIGKEIDEPYLDMIKGLSLSPEAIAKEKDLKIVFSAIHGTGTTLVRPVLEKFGFTNVTEVEEQSSPDGNFPTVVYPNPEEAEALSLALKKAEEIDADLVMATDPDSDRVGIAVKNDKGDFQLLNGNQTGSLLLYYLIRKWQENGKLDGKQYVVKTIVTTDLIEKIAAKYDVKLYNTLTGFKYIAEVIRELEGSEQFIGGGEESYGYLIGDDVRDKDAIASCAMIAEMAAWAKASNTTLYELLQQIHQEFGLYQESLKSLTKKGKSGAEEINEMMVRFRETPPNSLGGSKVVQLIDYKAGTATDLTTNTSKPIDYPASNVLQFFTEDGSKVSVRPSGTEPKIKFYFSVNAQFDNINEYDSAIKQLKEKTNNIIKDLGI</sequence>
<gene>
    <name evidence="12" type="ORF">C7460_11773</name>
</gene>
<dbReference type="PRINTS" id="PR00509">
    <property type="entry name" value="PGMPMM"/>
</dbReference>
<feature type="domain" description="Alpha-D-phosphohexomutase alpha/beta/alpha" evidence="9">
    <location>
        <begin position="45"/>
        <end position="182"/>
    </location>
</feature>
<dbReference type="PANTHER" id="PTHR45745:SF1">
    <property type="entry name" value="PHOSPHOGLUCOMUTASE 2B-RELATED"/>
    <property type="match status" value="1"/>
</dbReference>
<dbReference type="PANTHER" id="PTHR45745">
    <property type="entry name" value="PHOSPHOMANNOMUTASE 45A"/>
    <property type="match status" value="1"/>
</dbReference>
<dbReference type="GO" id="GO:0000287">
    <property type="term" value="F:magnesium ion binding"/>
    <property type="evidence" value="ECO:0007669"/>
    <property type="project" value="InterPro"/>
</dbReference>
<evidence type="ECO:0000313" key="13">
    <source>
        <dbReference type="Proteomes" id="UP000256779"/>
    </source>
</evidence>
<dbReference type="SUPFAM" id="SSF55957">
    <property type="entry name" value="Phosphoglucomutase, C-terminal domain"/>
    <property type="match status" value="1"/>
</dbReference>
<keyword evidence="3" id="KW-0597">Phosphoprotein</keyword>
<comment type="similarity">
    <text evidence="2 7">Belongs to the phosphohexose mutase family.</text>
</comment>
<keyword evidence="13" id="KW-1185">Reference proteome</keyword>
<dbReference type="Pfam" id="PF02878">
    <property type="entry name" value="PGM_PMM_I"/>
    <property type="match status" value="1"/>
</dbReference>
<evidence type="ECO:0000259" key="9">
    <source>
        <dbReference type="Pfam" id="PF02878"/>
    </source>
</evidence>
<dbReference type="InterPro" id="IPR005841">
    <property type="entry name" value="Alpha-D-phosphohexomutase_SF"/>
</dbReference>
<evidence type="ECO:0000259" key="10">
    <source>
        <dbReference type="Pfam" id="PF02879"/>
    </source>
</evidence>
<name>A0A3D9L0E0_MARFU</name>
<dbReference type="GO" id="GO:0005975">
    <property type="term" value="P:carbohydrate metabolic process"/>
    <property type="evidence" value="ECO:0007669"/>
    <property type="project" value="InterPro"/>
</dbReference>
<evidence type="ECO:0000256" key="6">
    <source>
        <dbReference type="ARBA" id="ARBA00023235"/>
    </source>
</evidence>
<dbReference type="InterPro" id="IPR005844">
    <property type="entry name" value="A-D-PHexomutase_a/b/a-I"/>
</dbReference>
<evidence type="ECO:0000256" key="1">
    <source>
        <dbReference type="ARBA" id="ARBA00001946"/>
    </source>
</evidence>
<dbReference type="EMBL" id="QREG01000017">
    <property type="protein sequence ID" value="RED95623.1"/>
    <property type="molecule type" value="Genomic_DNA"/>
</dbReference>
<accession>A0A3D9L0E0</accession>
<dbReference type="SUPFAM" id="SSF53738">
    <property type="entry name" value="Phosphoglucomutase, first 3 domains"/>
    <property type="match status" value="3"/>
</dbReference>
<organism evidence="12 13">
    <name type="scientific">Marinoscillum furvescens DSM 4134</name>
    <dbReference type="NCBI Taxonomy" id="1122208"/>
    <lineage>
        <taxon>Bacteria</taxon>
        <taxon>Pseudomonadati</taxon>
        <taxon>Bacteroidota</taxon>
        <taxon>Cytophagia</taxon>
        <taxon>Cytophagales</taxon>
        <taxon>Reichenbachiellaceae</taxon>
        <taxon>Marinoscillum</taxon>
    </lineage>
</organism>
<dbReference type="InterPro" id="IPR005845">
    <property type="entry name" value="A-D-PHexomutase_a/b/a-II"/>
</dbReference>
<evidence type="ECO:0000313" key="12">
    <source>
        <dbReference type="EMBL" id="RED95623.1"/>
    </source>
</evidence>
<feature type="domain" description="Alpha-D-phosphohexomutase alpha/beta/alpha" evidence="10">
    <location>
        <begin position="206"/>
        <end position="311"/>
    </location>
</feature>
<evidence type="ECO:0000256" key="2">
    <source>
        <dbReference type="ARBA" id="ARBA00010231"/>
    </source>
</evidence>
<dbReference type="InterPro" id="IPR036900">
    <property type="entry name" value="A-D-PHexomutase_C_sf"/>
</dbReference>
<dbReference type="Proteomes" id="UP000256779">
    <property type="component" value="Unassembled WGS sequence"/>
</dbReference>
<evidence type="ECO:0000256" key="3">
    <source>
        <dbReference type="ARBA" id="ARBA00022553"/>
    </source>
</evidence>
<keyword evidence="8" id="KW-0175">Coiled coil</keyword>
<dbReference type="OrthoDB" id="9806956at2"/>
<dbReference type="GO" id="GO:0006166">
    <property type="term" value="P:purine ribonucleoside salvage"/>
    <property type="evidence" value="ECO:0007669"/>
    <property type="project" value="TreeGrafter"/>
</dbReference>
<dbReference type="Gene3D" id="3.40.120.10">
    <property type="entry name" value="Alpha-D-Glucose-1,6-Bisphosphate, subunit A, domain 3"/>
    <property type="match status" value="3"/>
</dbReference>
<keyword evidence="4 7" id="KW-0479">Metal-binding</keyword>
<proteinExistence type="inferred from homology"/>